<dbReference type="AlphaFoldDB" id="A0A2I0VTL9"/>
<feature type="compositionally biased region" description="Low complexity" evidence="1">
    <location>
        <begin position="65"/>
        <end position="74"/>
    </location>
</feature>
<protein>
    <submittedName>
        <fullName evidence="2">Uncharacterized protein</fullName>
    </submittedName>
</protein>
<reference evidence="2 3" key="1">
    <citation type="journal article" date="2016" name="Sci. Rep.">
        <title>The Dendrobium catenatum Lindl. genome sequence provides insights into polysaccharide synthase, floral development and adaptive evolution.</title>
        <authorList>
            <person name="Zhang G.Q."/>
            <person name="Xu Q."/>
            <person name="Bian C."/>
            <person name="Tsai W.C."/>
            <person name="Yeh C.M."/>
            <person name="Liu K.W."/>
            <person name="Yoshida K."/>
            <person name="Zhang L.S."/>
            <person name="Chang S.B."/>
            <person name="Chen F."/>
            <person name="Shi Y."/>
            <person name="Su Y.Y."/>
            <person name="Zhang Y.Q."/>
            <person name="Chen L.J."/>
            <person name="Yin Y."/>
            <person name="Lin M."/>
            <person name="Huang H."/>
            <person name="Deng H."/>
            <person name="Wang Z.W."/>
            <person name="Zhu S.L."/>
            <person name="Zhao X."/>
            <person name="Deng C."/>
            <person name="Niu S.C."/>
            <person name="Huang J."/>
            <person name="Wang M."/>
            <person name="Liu G.H."/>
            <person name="Yang H.J."/>
            <person name="Xiao X.J."/>
            <person name="Hsiao Y.Y."/>
            <person name="Wu W.L."/>
            <person name="Chen Y.Y."/>
            <person name="Mitsuda N."/>
            <person name="Ohme-Takagi M."/>
            <person name="Luo Y.B."/>
            <person name="Van de Peer Y."/>
            <person name="Liu Z.J."/>
        </authorList>
    </citation>
    <scope>NUCLEOTIDE SEQUENCE [LARGE SCALE GENOMIC DNA]</scope>
    <source>
        <tissue evidence="2">The whole plant</tissue>
    </source>
</reference>
<evidence type="ECO:0000313" key="2">
    <source>
        <dbReference type="EMBL" id="PKU66761.1"/>
    </source>
</evidence>
<keyword evidence="3" id="KW-1185">Reference proteome</keyword>
<reference evidence="2 3" key="2">
    <citation type="journal article" date="2017" name="Nature">
        <title>The Apostasia genome and the evolution of orchids.</title>
        <authorList>
            <person name="Zhang G.Q."/>
            <person name="Liu K.W."/>
            <person name="Li Z."/>
            <person name="Lohaus R."/>
            <person name="Hsiao Y.Y."/>
            <person name="Niu S.C."/>
            <person name="Wang J.Y."/>
            <person name="Lin Y.C."/>
            <person name="Xu Q."/>
            <person name="Chen L.J."/>
            <person name="Yoshida K."/>
            <person name="Fujiwara S."/>
            <person name="Wang Z.W."/>
            <person name="Zhang Y.Q."/>
            <person name="Mitsuda N."/>
            <person name="Wang M."/>
            <person name="Liu G.H."/>
            <person name="Pecoraro L."/>
            <person name="Huang H.X."/>
            <person name="Xiao X.J."/>
            <person name="Lin M."/>
            <person name="Wu X.Y."/>
            <person name="Wu W.L."/>
            <person name="Chen Y.Y."/>
            <person name="Chang S.B."/>
            <person name="Sakamoto S."/>
            <person name="Ohme-Takagi M."/>
            <person name="Yagi M."/>
            <person name="Zeng S.J."/>
            <person name="Shen C.Y."/>
            <person name="Yeh C.M."/>
            <person name="Luo Y.B."/>
            <person name="Tsai W.C."/>
            <person name="Van de Peer Y."/>
            <person name="Liu Z.J."/>
        </authorList>
    </citation>
    <scope>NUCLEOTIDE SEQUENCE [LARGE SCALE GENOMIC DNA]</scope>
    <source>
        <tissue evidence="2">The whole plant</tissue>
    </source>
</reference>
<dbReference type="Proteomes" id="UP000233837">
    <property type="component" value="Unassembled WGS sequence"/>
</dbReference>
<name>A0A2I0VTL9_9ASPA</name>
<proteinExistence type="predicted"/>
<dbReference type="EMBL" id="KZ503248">
    <property type="protein sequence ID" value="PKU66761.1"/>
    <property type="molecule type" value="Genomic_DNA"/>
</dbReference>
<accession>A0A2I0VTL9</accession>
<evidence type="ECO:0000313" key="3">
    <source>
        <dbReference type="Proteomes" id="UP000233837"/>
    </source>
</evidence>
<sequence>MIQIRSPSVKISGSTALTLAHISLIMPRVHSPRVLLATCQSSKNPNVSINLEEKIKACNQRKADSSISSLISQSKDVDSSKVQRRRGLRRRPGESWPVGSIRS</sequence>
<organism evidence="2 3">
    <name type="scientific">Dendrobium catenatum</name>
    <dbReference type="NCBI Taxonomy" id="906689"/>
    <lineage>
        <taxon>Eukaryota</taxon>
        <taxon>Viridiplantae</taxon>
        <taxon>Streptophyta</taxon>
        <taxon>Embryophyta</taxon>
        <taxon>Tracheophyta</taxon>
        <taxon>Spermatophyta</taxon>
        <taxon>Magnoliopsida</taxon>
        <taxon>Liliopsida</taxon>
        <taxon>Asparagales</taxon>
        <taxon>Orchidaceae</taxon>
        <taxon>Epidendroideae</taxon>
        <taxon>Malaxideae</taxon>
        <taxon>Dendrobiinae</taxon>
        <taxon>Dendrobium</taxon>
    </lineage>
</organism>
<evidence type="ECO:0000256" key="1">
    <source>
        <dbReference type="SAM" id="MobiDB-lite"/>
    </source>
</evidence>
<gene>
    <name evidence="2" type="ORF">MA16_Dca014180</name>
</gene>
<feature type="region of interest" description="Disordered" evidence="1">
    <location>
        <begin position="65"/>
        <end position="103"/>
    </location>
</feature>